<proteinExistence type="predicted"/>
<feature type="non-terminal residue" evidence="1">
    <location>
        <position position="1"/>
    </location>
</feature>
<reference evidence="1" key="1">
    <citation type="submission" date="2013-07" db="EMBL/GenBank/DDBJ databases">
        <title>Midgut Transcriptome Profiling of Anoplphora glabripennis, a Lignocellulose Degrading, Wood-Boring Cerambycid.</title>
        <authorList>
            <person name="Scully E.D."/>
            <person name="Hoover K."/>
            <person name="Carlson J.E."/>
            <person name="Tien M."/>
            <person name="Geib S.M."/>
        </authorList>
    </citation>
    <scope>NUCLEOTIDE SEQUENCE</scope>
</reference>
<protein>
    <submittedName>
        <fullName evidence="1">Retrovirus-related Gag polyprotein from transposon HMS-Beagle</fullName>
    </submittedName>
</protein>
<feature type="non-terminal residue" evidence="1">
    <location>
        <position position="201"/>
    </location>
</feature>
<accession>V5GUB5</accession>
<organism evidence="1">
    <name type="scientific">Anoplophora glabripennis</name>
    <name type="common">Asian longhorn beetle</name>
    <name type="synonym">Anoplophora nobilis</name>
    <dbReference type="NCBI Taxonomy" id="217634"/>
    <lineage>
        <taxon>Eukaryota</taxon>
        <taxon>Metazoa</taxon>
        <taxon>Ecdysozoa</taxon>
        <taxon>Arthropoda</taxon>
        <taxon>Hexapoda</taxon>
        <taxon>Insecta</taxon>
        <taxon>Pterygota</taxon>
        <taxon>Neoptera</taxon>
        <taxon>Endopterygota</taxon>
        <taxon>Coleoptera</taxon>
        <taxon>Polyphaga</taxon>
        <taxon>Cucujiformia</taxon>
        <taxon>Chrysomeloidea</taxon>
        <taxon>Cerambycidae</taxon>
        <taxon>Lamiinae</taxon>
        <taxon>Lamiini</taxon>
        <taxon>Anoplophora</taxon>
    </lineage>
</organism>
<dbReference type="AlphaFoldDB" id="V5GUB5"/>
<name>V5GUB5_ANOGL</name>
<gene>
    <name evidence="1" type="primary">GAGHB</name>
</gene>
<sequence length="201" mass="23324">KILSISELVNLSSKLKISKSNKMATSREPNLLPPVDYQLLRLYIDSIPKYDGNPFGLNTFINSCDNLVNQFFHADRDALNTFIYQAILGKLVGKAQMLVGSRIEIRSWLQVKEILRLNFGDQRDIKCLEHDLLNLRISKNENHHSFGLRCQELRSLLVSKLIHANKTLQEKEFYSKHYEQMALDTFTRALNPMLQFMIRAQ</sequence>
<evidence type="ECO:0000313" key="1">
    <source>
        <dbReference type="EMBL" id="JAB63838.1"/>
    </source>
</evidence>
<dbReference type="EMBL" id="GALX01004628">
    <property type="protein sequence ID" value="JAB63838.1"/>
    <property type="molecule type" value="Transcribed_RNA"/>
</dbReference>